<sequence length="71" mass="8078">MIDTTIFISTFNYEVSFTTTMQNVLSRVNAVRGRVESCGTMVAFDRPMHVGKESNQDQRAVRLHPALTWQS</sequence>
<keyword evidence="1" id="KW-1185">Reference proteome</keyword>
<evidence type="ECO:0000313" key="1">
    <source>
        <dbReference type="Proteomes" id="UP000095287"/>
    </source>
</evidence>
<dbReference type="Proteomes" id="UP000095287">
    <property type="component" value="Unplaced"/>
</dbReference>
<dbReference type="WBParaSite" id="L893_g18030.t1">
    <property type="protein sequence ID" value="L893_g18030.t1"/>
    <property type="gene ID" value="L893_g18030"/>
</dbReference>
<protein>
    <submittedName>
        <fullName evidence="2">ACT domain-containing protein</fullName>
    </submittedName>
</protein>
<name>A0A1I7YP13_9BILA</name>
<accession>A0A1I7YP13</accession>
<proteinExistence type="predicted"/>
<evidence type="ECO:0000313" key="2">
    <source>
        <dbReference type="WBParaSite" id="L893_g18030.t1"/>
    </source>
</evidence>
<organism evidence="1 2">
    <name type="scientific">Steinernema glaseri</name>
    <dbReference type="NCBI Taxonomy" id="37863"/>
    <lineage>
        <taxon>Eukaryota</taxon>
        <taxon>Metazoa</taxon>
        <taxon>Ecdysozoa</taxon>
        <taxon>Nematoda</taxon>
        <taxon>Chromadorea</taxon>
        <taxon>Rhabditida</taxon>
        <taxon>Tylenchina</taxon>
        <taxon>Panagrolaimomorpha</taxon>
        <taxon>Strongyloidoidea</taxon>
        <taxon>Steinernematidae</taxon>
        <taxon>Steinernema</taxon>
    </lineage>
</organism>
<reference evidence="2" key="1">
    <citation type="submission" date="2016-11" db="UniProtKB">
        <authorList>
            <consortium name="WormBaseParasite"/>
        </authorList>
    </citation>
    <scope>IDENTIFICATION</scope>
</reference>
<dbReference type="AlphaFoldDB" id="A0A1I7YP13"/>